<dbReference type="InterPro" id="IPR015943">
    <property type="entry name" value="WD40/YVTN_repeat-like_dom_sf"/>
</dbReference>
<keyword evidence="4" id="KW-0508">mRNA splicing</keyword>
<dbReference type="SMART" id="SM00320">
    <property type="entry name" value="WD40"/>
    <property type="match status" value="6"/>
</dbReference>
<dbReference type="PROSITE" id="PS50294">
    <property type="entry name" value="WD_REPEATS_REGION"/>
    <property type="match status" value="1"/>
</dbReference>
<evidence type="ECO:0000256" key="5">
    <source>
        <dbReference type="ARBA" id="ARBA00038394"/>
    </source>
</evidence>
<keyword evidence="1 7" id="KW-0853">WD repeat</keyword>
<reference evidence="8" key="1">
    <citation type="submission" date="2014-02" db="EMBL/GenBank/DDBJ databases">
        <authorList>
            <person name="Genoscope - CEA"/>
        </authorList>
    </citation>
    <scope>NUCLEOTIDE SEQUENCE</scope>
    <source>
        <strain evidence="8">LS3</strain>
    </source>
</reference>
<feature type="repeat" description="WD" evidence="7">
    <location>
        <begin position="279"/>
        <end position="311"/>
    </location>
</feature>
<evidence type="ECO:0000256" key="7">
    <source>
        <dbReference type="PROSITE-ProRule" id="PRU00221"/>
    </source>
</evidence>
<dbReference type="Gene3D" id="2.130.10.10">
    <property type="entry name" value="YVTN repeat-like/Quinoprotein amine dehydrogenase"/>
    <property type="match status" value="1"/>
</dbReference>
<dbReference type="SUPFAM" id="SSF50978">
    <property type="entry name" value="WD40 repeat-like"/>
    <property type="match status" value="1"/>
</dbReference>
<accession>A0A060TGT6</accession>
<dbReference type="PROSITE" id="PS50082">
    <property type="entry name" value="WD_REPEATS_2"/>
    <property type="match status" value="2"/>
</dbReference>
<organism evidence="8">
    <name type="scientific">Blastobotrys adeninivorans</name>
    <name type="common">Yeast</name>
    <name type="synonym">Arxula adeninivorans</name>
    <dbReference type="NCBI Taxonomy" id="409370"/>
    <lineage>
        <taxon>Eukaryota</taxon>
        <taxon>Fungi</taxon>
        <taxon>Dikarya</taxon>
        <taxon>Ascomycota</taxon>
        <taxon>Saccharomycotina</taxon>
        <taxon>Dipodascomycetes</taxon>
        <taxon>Dipodascales</taxon>
        <taxon>Trichomonascaceae</taxon>
        <taxon>Blastobotrys</taxon>
    </lineage>
</organism>
<dbReference type="InterPro" id="IPR001680">
    <property type="entry name" value="WD40_rpt"/>
</dbReference>
<evidence type="ECO:0000256" key="3">
    <source>
        <dbReference type="ARBA" id="ARBA00022737"/>
    </source>
</evidence>
<dbReference type="GO" id="GO:0003723">
    <property type="term" value="F:RNA binding"/>
    <property type="evidence" value="ECO:0007669"/>
    <property type="project" value="TreeGrafter"/>
</dbReference>
<dbReference type="AlphaFoldDB" id="A0A060TGT6"/>
<name>A0A060TGT6_BLAAD</name>
<keyword evidence="3" id="KW-0677">Repeat</keyword>
<evidence type="ECO:0000256" key="1">
    <source>
        <dbReference type="ARBA" id="ARBA00022574"/>
    </source>
</evidence>
<feature type="repeat" description="WD" evidence="7">
    <location>
        <begin position="54"/>
        <end position="95"/>
    </location>
</feature>
<dbReference type="Pfam" id="PF00400">
    <property type="entry name" value="WD40"/>
    <property type="match status" value="3"/>
</dbReference>
<dbReference type="PANTHER" id="PTHR19877:SF13">
    <property type="entry name" value="SERINE-THREONINE KINASE RECEPTOR-ASSOCIATED PROTEIN"/>
    <property type="match status" value="1"/>
</dbReference>
<evidence type="ECO:0000256" key="2">
    <source>
        <dbReference type="ARBA" id="ARBA00022664"/>
    </source>
</evidence>
<dbReference type="PhylomeDB" id="A0A060TGT6"/>
<dbReference type="InterPro" id="IPR036322">
    <property type="entry name" value="WD40_repeat_dom_sf"/>
</dbReference>
<dbReference type="PANTHER" id="PTHR19877">
    <property type="entry name" value="EUKARYOTIC TRANSLATION INITIATION FACTOR 3 SUBUNIT I"/>
    <property type="match status" value="1"/>
</dbReference>
<dbReference type="GO" id="GO:0000387">
    <property type="term" value="P:spliceosomal snRNP assembly"/>
    <property type="evidence" value="ECO:0007669"/>
    <property type="project" value="TreeGrafter"/>
</dbReference>
<dbReference type="EMBL" id="HG937694">
    <property type="protein sequence ID" value="CDP38381.1"/>
    <property type="molecule type" value="Genomic_DNA"/>
</dbReference>
<evidence type="ECO:0000313" key="8">
    <source>
        <dbReference type="EMBL" id="CDP38381.1"/>
    </source>
</evidence>
<keyword evidence="2" id="KW-0507">mRNA processing</keyword>
<comment type="similarity">
    <text evidence="5">Belongs to the WD repeat STRAP family.</text>
</comment>
<gene>
    <name evidence="8" type="ORF">GNLVRS02_ARAD1D33396g</name>
</gene>
<evidence type="ECO:0000256" key="4">
    <source>
        <dbReference type="ARBA" id="ARBA00023187"/>
    </source>
</evidence>
<reference evidence="8" key="2">
    <citation type="submission" date="2014-06" db="EMBL/GenBank/DDBJ databases">
        <title>The complete genome of Blastobotrys (Arxula) adeninivorans LS3 - a yeast of biotechnological interest.</title>
        <authorList>
            <person name="Kunze G."/>
            <person name="Gaillardin C."/>
            <person name="Czernicka M."/>
            <person name="Durrens P."/>
            <person name="Martin T."/>
            <person name="Boer E."/>
            <person name="Gabaldon T."/>
            <person name="Cruz J."/>
            <person name="Talla E."/>
            <person name="Marck C."/>
            <person name="Goffeau A."/>
            <person name="Barbe V."/>
            <person name="Baret P."/>
            <person name="Baronian K."/>
            <person name="Beier S."/>
            <person name="Bleykasten C."/>
            <person name="Bode R."/>
            <person name="Casaregola S."/>
            <person name="Despons L."/>
            <person name="Fairhead C."/>
            <person name="Giersberg M."/>
            <person name="Gierski P."/>
            <person name="Hahnel U."/>
            <person name="Hartmann A."/>
            <person name="Jankowska D."/>
            <person name="Jubin C."/>
            <person name="Jung P."/>
            <person name="Lafontaine I."/>
            <person name="Leh-Louis V."/>
            <person name="Lemaire M."/>
            <person name="Marcet-Houben M."/>
            <person name="Mascher M."/>
            <person name="Morel G."/>
            <person name="Richard G.-F."/>
            <person name="Riechen J."/>
            <person name="Sacerdot C."/>
            <person name="Sarkar A."/>
            <person name="Savel G."/>
            <person name="Schacherer J."/>
            <person name="Sherman D."/>
            <person name="Straub M.-L."/>
            <person name="Stein N."/>
            <person name="Thierry A."/>
            <person name="Trautwein-Schult A."/>
            <person name="Westhof E."/>
            <person name="Worch S."/>
            <person name="Dujon B."/>
            <person name="Souciet J.-L."/>
            <person name="Wincker P."/>
            <person name="Scholz U."/>
            <person name="Neuveglise N."/>
        </authorList>
    </citation>
    <scope>NUCLEOTIDE SEQUENCE</scope>
    <source>
        <strain evidence="8">LS3</strain>
    </source>
</reference>
<evidence type="ECO:0000256" key="6">
    <source>
        <dbReference type="ARBA" id="ARBA00040390"/>
    </source>
</evidence>
<sequence>MKAVPLTCTGHSRPVTQLSFSAANDGSSKYLISSCKDGMPILRDGVTGDWIGTFIGHQGAIWCSRLSPDSSLAVTASADYTSILWSATTGEVLATLHHSHIVRSCDFAPFSTQETAYVVTGDQDKNLRLWRIPYRSDNTGKPFWDPQVVFKWSTAEIPKCLLWVDDSTIVCATYSGQIQWWHVDLNSSAEPKLGVTHHLGPDLGQVQFTGDWIIAAEGQNGYVFNASTGSMIRQLTFEFACSSITINPARDRLAMGSSNDTWVRVYELNESDTTILDTFKGHHGPVHTLSYSPDGAIIASGSEDGTIRLWKAIHGRYGLWQ</sequence>
<dbReference type="PRINTS" id="PR00320">
    <property type="entry name" value="GPROTEINBRPT"/>
</dbReference>
<proteinExistence type="inferred from homology"/>
<protein>
    <recommendedName>
        <fullName evidence="6">Serine-threonine kinase receptor-associated protein</fullName>
    </recommendedName>
</protein>
<dbReference type="InterPro" id="IPR020472">
    <property type="entry name" value="WD40_PAC1"/>
</dbReference>
<dbReference type="GO" id="GO:0032797">
    <property type="term" value="C:SMN complex"/>
    <property type="evidence" value="ECO:0007669"/>
    <property type="project" value="TreeGrafter"/>
</dbReference>